<dbReference type="Proteomes" id="UP000243205">
    <property type="component" value="Unassembled WGS sequence"/>
</dbReference>
<evidence type="ECO:0008006" key="3">
    <source>
        <dbReference type="Google" id="ProtNLM"/>
    </source>
</evidence>
<evidence type="ECO:0000313" key="1">
    <source>
        <dbReference type="EMBL" id="SDE61577.1"/>
    </source>
</evidence>
<organism evidence="1 2">
    <name type="scientific">Desulfuromonas thiophila</name>
    <dbReference type="NCBI Taxonomy" id="57664"/>
    <lineage>
        <taxon>Bacteria</taxon>
        <taxon>Pseudomonadati</taxon>
        <taxon>Thermodesulfobacteriota</taxon>
        <taxon>Desulfuromonadia</taxon>
        <taxon>Desulfuromonadales</taxon>
        <taxon>Desulfuromonadaceae</taxon>
        <taxon>Desulfuromonas</taxon>
    </lineage>
</organism>
<reference evidence="2" key="1">
    <citation type="submission" date="2016-10" db="EMBL/GenBank/DDBJ databases">
        <authorList>
            <person name="Varghese N."/>
            <person name="Submissions S."/>
        </authorList>
    </citation>
    <scope>NUCLEOTIDE SEQUENCE [LARGE SCALE GENOMIC DNA]</scope>
    <source>
        <strain evidence="2">DSM 8987</strain>
    </source>
</reference>
<dbReference type="EMBL" id="FNAQ01000019">
    <property type="protein sequence ID" value="SDE61577.1"/>
    <property type="molecule type" value="Genomic_DNA"/>
</dbReference>
<accession>A0A1G7ED99</accession>
<protein>
    <recommendedName>
        <fullName evidence="3">TIGR04255 family protein</fullName>
    </recommendedName>
</protein>
<keyword evidence="2" id="KW-1185">Reference proteome</keyword>
<name>A0A1G7ED99_9BACT</name>
<gene>
    <name evidence="1" type="ORF">SAMN05661003_11937</name>
</gene>
<evidence type="ECO:0000313" key="2">
    <source>
        <dbReference type="Proteomes" id="UP000243205"/>
    </source>
</evidence>
<dbReference type="AlphaFoldDB" id="A0A1G7ED99"/>
<proteinExistence type="predicted"/>
<sequence length="253" mass="28808">MKFSDPQFVSSKIFLIYERHVMVRKSLFTLEEKFEGAFLAPEILPIPDEAPAEIPRGIFRSKHGYSNLSISQIRSELTTNYDSSFNKDFNKCFDYMIKKSNLFDRFLSVVAVSQVGLGCSINFRLPSLDDDEKVLAEKLERKLLSGLMCEGGLYDLRLSLARVVRDKLFLNTNLNNYRKYSSSKPIISQNPRLCDLTLDEFGLEFSIELNDKYGYNKGDKSCSISDLEDFINTIKSEIEKVKGKILGGISGDK</sequence>